<evidence type="ECO:0000256" key="1">
    <source>
        <dbReference type="ARBA" id="ARBA00022729"/>
    </source>
</evidence>
<sequence length="560" mass="60716">MKLRKWMTGMALASLLTFTTVGHGVFASAAAGDPDGSTLGGIPIEGLDKEDAKALINEEIKTWMDGGTLKLKSKYETYEIPRNVFKFHVEASWNDFRDQTKRSWSTFFLKPDRTDVPLAVTVNKRSVDLPSRMDQEKTLDRAKEVASMLGEEGPSIVYMEKAETMLQPVSSINYKIPSGTNAAALVQLVENLNGKTIKPDSTFSLLKTVKLPAELKERTQELDFLATALFELSLSTDMTIAEHHSQNELPEYAKPGMEAGVNKEMNEDLILVNGDGRSYKIAGDVFGDTVEMSLQAIPMEESYVIQLENEQPITSRIVYRYNPSLPAGVEQTEEQGEDGKKVDVYRVHKAADGTMVDKKLVRRASYLPKPQIIMTSSQEEVTAPEQNLTSPDGTLIPGQTQTPGVTDPNSSDSTTGTTIPGSTTTLPGTDGTLGTPGMTTPGITAPGTTNPGVTTPNTSTPVSPGTGSSSTQNNNLPEVSNVPPQISQASPQMKQALIDSLRDDCVRVQGPNGKDRCKNESEIMSGWLLKFLTENGVVNNNQSAPITKSPELNGILKGMK</sequence>
<dbReference type="InterPro" id="IPR011098">
    <property type="entry name" value="G5_dom"/>
</dbReference>
<feature type="region of interest" description="Disordered" evidence="2">
    <location>
        <begin position="375"/>
        <end position="482"/>
    </location>
</feature>
<feature type="compositionally biased region" description="Polar residues" evidence="2">
    <location>
        <begin position="472"/>
        <end position="482"/>
    </location>
</feature>
<proteinExistence type="predicted"/>
<name>A0ABY9KV54_9BACI</name>
<dbReference type="SMART" id="SM01208">
    <property type="entry name" value="G5"/>
    <property type="match status" value="1"/>
</dbReference>
<evidence type="ECO:0000313" key="5">
    <source>
        <dbReference type="EMBL" id="WLV24122.1"/>
    </source>
</evidence>
<evidence type="ECO:0000313" key="6">
    <source>
        <dbReference type="Proteomes" id="UP001180087"/>
    </source>
</evidence>
<reference evidence="5" key="1">
    <citation type="submission" date="2023-06" db="EMBL/GenBank/DDBJ databases">
        <title>A Treasure from Seagulls: Isolation and Description of Aciduricobacillus qingdaonensis gen. nov., sp. nov., a Rare Obligately Uric Acid-utilizing Member in the Family Bacillaceae.</title>
        <authorList>
            <person name="Liu W."/>
            <person name="Wang B."/>
        </authorList>
    </citation>
    <scope>NUCLEOTIDE SEQUENCE</scope>
    <source>
        <strain evidence="5">44XB</strain>
    </source>
</reference>
<feature type="signal peptide" evidence="3">
    <location>
        <begin position="1"/>
        <end position="23"/>
    </location>
</feature>
<gene>
    <name evidence="5" type="ORF">QR721_10800</name>
</gene>
<dbReference type="RefSeq" id="WP_348026832.1">
    <property type="nucleotide sequence ID" value="NZ_CP129113.1"/>
</dbReference>
<dbReference type="PROSITE" id="PS51109">
    <property type="entry name" value="G5"/>
    <property type="match status" value="1"/>
</dbReference>
<keyword evidence="6" id="KW-1185">Reference proteome</keyword>
<evidence type="ECO:0000256" key="2">
    <source>
        <dbReference type="SAM" id="MobiDB-lite"/>
    </source>
</evidence>
<keyword evidence="1 3" id="KW-0732">Signal</keyword>
<dbReference type="Proteomes" id="UP001180087">
    <property type="component" value="Chromosome"/>
</dbReference>
<accession>A0ABY9KV54</accession>
<feature type="chain" id="PRO_5045348044" evidence="3">
    <location>
        <begin position="24"/>
        <end position="560"/>
    </location>
</feature>
<feature type="compositionally biased region" description="Polar residues" evidence="2">
    <location>
        <begin position="375"/>
        <end position="409"/>
    </location>
</feature>
<feature type="compositionally biased region" description="Low complexity" evidence="2">
    <location>
        <begin position="410"/>
        <end position="471"/>
    </location>
</feature>
<protein>
    <submittedName>
        <fullName evidence="5">G5 domain-containing protein</fullName>
    </submittedName>
</protein>
<evidence type="ECO:0000256" key="3">
    <source>
        <dbReference type="SAM" id="SignalP"/>
    </source>
</evidence>
<dbReference type="Gene3D" id="2.20.230.10">
    <property type="entry name" value="Resuscitation-promoting factor rpfb"/>
    <property type="match status" value="1"/>
</dbReference>
<evidence type="ECO:0000259" key="4">
    <source>
        <dbReference type="PROSITE" id="PS51109"/>
    </source>
</evidence>
<dbReference type="EMBL" id="CP129113">
    <property type="protein sequence ID" value="WLV24122.1"/>
    <property type="molecule type" value="Genomic_DNA"/>
</dbReference>
<dbReference type="Pfam" id="PF07501">
    <property type="entry name" value="G5"/>
    <property type="match status" value="1"/>
</dbReference>
<organism evidence="5 6">
    <name type="scientific">Aciduricibacillus chroicocephali</name>
    <dbReference type="NCBI Taxonomy" id="3054939"/>
    <lineage>
        <taxon>Bacteria</taxon>
        <taxon>Bacillati</taxon>
        <taxon>Bacillota</taxon>
        <taxon>Bacilli</taxon>
        <taxon>Bacillales</taxon>
        <taxon>Bacillaceae</taxon>
        <taxon>Aciduricibacillus</taxon>
    </lineage>
</organism>
<feature type="domain" description="G5" evidence="4">
    <location>
        <begin position="299"/>
        <end position="379"/>
    </location>
</feature>